<evidence type="ECO:0000313" key="2">
    <source>
        <dbReference type="Proteomes" id="UP000063699"/>
    </source>
</evidence>
<organism evidence="1 2">
    <name type="scientific">Kibdelosporangium phytohabitans</name>
    <dbReference type="NCBI Taxonomy" id="860235"/>
    <lineage>
        <taxon>Bacteria</taxon>
        <taxon>Bacillati</taxon>
        <taxon>Actinomycetota</taxon>
        <taxon>Actinomycetes</taxon>
        <taxon>Pseudonocardiales</taxon>
        <taxon>Pseudonocardiaceae</taxon>
        <taxon>Kibdelosporangium</taxon>
    </lineage>
</organism>
<name>A0A0N9HW29_9PSEU</name>
<proteinExistence type="predicted"/>
<evidence type="ECO:0000313" key="1">
    <source>
        <dbReference type="EMBL" id="ALG06328.1"/>
    </source>
</evidence>
<keyword evidence="2" id="KW-1185">Reference proteome</keyword>
<reference evidence="1 2" key="1">
    <citation type="submission" date="2015-07" db="EMBL/GenBank/DDBJ databases">
        <title>Genome sequencing of Kibdelosporangium phytohabitans.</title>
        <authorList>
            <person name="Qin S."/>
            <person name="Xing K."/>
        </authorList>
    </citation>
    <scope>NUCLEOTIDE SEQUENCE [LARGE SCALE GENOMIC DNA]</scope>
    <source>
        <strain evidence="1 2">KLBMP1111</strain>
    </source>
</reference>
<accession>A0A0N9HW29</accession>
<dbReference type="AlphaFoldDB" id="A0A0N9HW29"/>
<sequence>MARLDALDRHVESQFMLSGPMVAAFLPRGTVWSESRRLTPYQGQVWDRIGMLSFVSIDVYLNLVCQVGGTVHLVAGVDRA</sequence>
<gene>
    <name evidence="1" type="ORF">AOZ06_04775</name>
</gene>
<dbReference type="Proteomes" id="UP000063699">
    <property type="component" value="Chromosome"/>
</dbReference>
<protein>
    <submittedName>
        <fullName evidence="1">Uncharacterized protein</fullName>
    </submittedName>
</protein>
<dbReference type="EMBL" id="CP012752">
    <property type="protein sequence ID" value="ALG06328.1"/>
    <property type="molecule type" value="Genomic_DNA"/>
</dbReference>
<dbReference type="KEGG" id="kphy:AOZ06_04775"/>